<comment type="caution">
    <text evidence="2">The sequence shown here is derived from an EMBL/GenBank/DDBJ whole genome shotgun (WGS) entry which is preliminary data.</text>
</comment>
<dbReference type="EMBL" id="JAQRFN010000044">
    <property type="protein sequence ID" value="MDC9598824.1"/>
    <property type="molecule type" value="Genomic_DNA"/>
</dbReference>
<feature type="transmembrane region" description="Helical" evidence="1">
    <location>
        <begin position="199"/>
        <end position="220"/>
    </location>
</feature>
<feature type="transmembrane region" description="Helical" evidence="1">
    <location>
        <begin position="227"/>
        <end position="247"/>
    </location>
</feature>
<name>A0ABT5LWK7_9GAMM</name>
<feature type="transmembrane region" description="Helical" evidence="1">
    <location>
        <begin position="292"/>
        <end position="310"/>
    </location>
</feature>
<keyword evidence="1" id="KW-0472">Membrane</keyword>
<proteinExistence type="predicted"/>
<accession>A0ABT5LWK7</accession>
<keyword evidence="1" id="KW-1133">Transmembrane helix</keyword>
<reference evidence="2 3" key="1">
    <citation type="submission" date="2023-02" db="EMBL/GenBank/DDBJ databases">
        <title>Entomopathogenic bacteria.</title>
        <authorList>
            <person name="Machado R.A."/>
        </authorList>
    </citation>
    <scope>NUCLEOTIDE SEQUENCE [LARGE SCALE GENOMIC DNA]</scope>
    <source>
        <strain evidence="2 3">XENO-2</strain>
    </source>
</reference>
<protein>
    <submittedName>
        <fullName evidence="2">Uncharacterized protein</fullName>
    </submittedName>
</protein>
<dbReference type="RefSeq" id="WP_273577519.1">
    <property type="nucleotide sequence ID" value="NZ_JAQRFN010000044.1"/>
</dbReference>
<evidence type="ECO:0000313" key="2">
    <source>
        <dbReference type="EMBL" id="MDC9598824.1"/>
    </source>
</evidence>
<organism evidence="2 3">
    <name type="scientific">Xenorhabdus anantnagensis</name>
    <dbReference type="NCBI Taxonomy" id="3025875"/>
    <lineage>
        <taxon>Bacteria</taxon>
        <taxon>Pseudomonadati</taxon>
        <taxon>Pseudomonadota</taxon>
        <taxon>Gammaproteobacteria</taxon>
        <taxon>Enterobacterales</taxon>
        <taxon>Morganellaceae</taxon>
        <taxon>Xenorhabdus</taxon>
    </lineage>
</organism>
<gene>
    <name evidence="2" type="ORF">PSI14_18775</name>
</gene>
<dbReference type="Proteomes" id="UP001220225">
    <property type="component" value="Unassembled WGS sequence"/>
</dbReference>
<feature type="transmembrane region" description="Helical" evidence="1">
    <location>
        <begin position="347"/>
        <end position="368"/>
    </location>
</feature>
<evidence type="ECO:0000313" key="3">
    <source>
        <dbReference type="Proteomes" id="UP001220225"/>
    </source>
</evidence>
<feature type="transmembrane region" description="Helical" evidence="1">
    <location>
        <begin position="316"/>
        <end position="335"/>
    </location>
</feature>
<evidence type="ECO:0000256" key="1">
    <source>
        <dbReference type="SAM" id="Phobius"/>
    </source>
</evidence>
<keyword evidence="1" id="KW-0812">Transmembrane</keyword>
<keyword evidence="3" id="KW-1185">Reference proteome</keyword>
<sequence>MMQIDELLVSIGVDTTQAAKINDVIVALAAAAVQVANEANRINQNLDDIGDNTSGNLEEVGQKAEEAQGSLNKLKLLAVGVTAVVGMATVRVMGFINESLAGAKELAEQKGLLYKISKQELAQADEYQEAMQKTGLAIQSIKTKIALNLVPSLTAVVQKFNDWITSNKDLITKGLTGVIQTGGKVIQVVMNSVKAVDQAISGTIGWKNALLVLAGVLAIVKRATIMAFIANPVFWVIAAIAGLMLLLDDLMVYLDGGDSLFGDFWGACIKWIKDIKKWWNDLSGEMQTTIKLIGGMLGIMFGTNVFLMVTKGALGFAKALSFLFSPITTIIKLVLSAGKAFLWLGRALLMNPIGLVIALIAGLIYVLYDLYQWITTGESAFGGFWKLVADTWKKIKGFFRDGFKYILKQFGMNEQDADRFIDKIGDIFSFIWGLLTYPFRAAFKLVTGLYDIFSDDSTTWTEKLGKVFDLLIDLIITPFKEAFKFVLGLFGLNENDVSKFVDDIGKRFAEVKELIKKPFKDALDWVMEYYNKVAAKIKAVSDFFTGNTKPDEPTFGFSDDDLKNIQSSVMAGSGGFIGSAVANASNTTNSAVQGTQYGNVTIHQSVTGGSSEAVAQRSVDGFSKALKAAGYNTKSQLTNGAG</sequence>